<accession>A0A5A8CUJ1</accession>
<organism evidence="2 3">
    <name type="scientific">Cafeteria roenbergensis</name>
    <name type="common">Marine flagellate</name>
    <dbReference type="NCBI Taxonomy" id="33653"/>
    <lineage>
        <taxon>Eukaryota</taxon>
        <taxon>Sar</taxon>
        <taxon>Stramenopiles</taxon>
        <taxon>Bigyra</taxon>
        <taxon>Opalozoa</taxon>
        <taxon>Bicosoecida</taxon>
        <taxon>Cafeteriaceae</taxon>
        <taxon>Cafeteria</taxon>
    </lineage>
</organism>
<feature type="compositionally biased region" description="Low complexity" evidence="1">
    <location>
        <begin position="588"/>
        <end position="600"/>
    </location>
</feature>
<dbReference type="EMBL" id="VLTN01000003">
    <property type="protein sequence ID" value="KAA0156736.1"/>
    <property type="molecule type" value="Genomic_DNA"/>
</dbReference>
<feature type="compositionally biased region" description="Low complexity" evidence="1">
    <location>
        <begin position="615"/>
        <end position="624"/>
    </location>
</feature>
<proteinExistence type="predicted"/>
<sequence>MSSPPVEALVASVPQSLSNVRAASELAARLTKAVQRERPAVALVRAAQSATARLLAFVARHQTNDDTAVDYSRRAAAALESVLREQPFDSLEPAVMEAYADTCEMLSDKDGLHADAGHLQRTIAAEQALLKHSSAFALSEWSLYVDTLVRYADCLQRPAFATHPQARATARRSAAQAAALATATLEHHVGPRALRCALGEDLAFGAVACLSAHLGTAHPGSPAAPLLESLLGDVGEGSSLAASSSLSSSAAGDSVASRSSRRRSSGHRSRKRLLAQDAALESSGVTDPADAVMASRLLRGAATALQLLGEAGGTSADISSEARRLADWFRGGSGAGASYSASQEAVDAAASAEARGSFWRLAIAFSALSAKLALAGSNSAIAAANLATEGAARAAADEATLLRSPGAAKAMPASCLLDATWPVLGLDAATVHAAPHSAAIGSSTHTVSAVGAFSAGLSSCGSSVSSGSASPGRGAALEDEQLPASALDILRDSAVSHNQWSSATAAAALGALRHVACVRSAARQGCAPGDAWDSARLSALAALAALDEEAAACQRRCRAAIAAEKRQSEAVSETVAGAARVQPPSLPPSATSAAPTRASSGMRSLSEGSMPLRDGAAPEAAAATGTTAADSAAAAATGGTCDDESAAAAPLGRHRSCLSTASFHCGSATSVASSSSRATRLRRVRFSVETLEEVASHEAPGAAVVPSWHARLRRGLNQAVLEAETGRAAARAAGLKSLALSMAPPAAAILHAPA</sequence>
<dbReference type="AlphaFoldDB" id="A0A5A8CUJ1"/>
<dbReference type="Proteomes" id="UP000323011">
    <property type="component" value="Unassembled WGS sequence"/>
</dbReference>
<feature type="region of interest" description="Disordered" evidence="1">
    <location>
        <begin position="250"/>
        <end position="273"/>
    </location>
</feature>
<protein>
    <submittedName>
        <fullName evidence="2">Uncharacterized protein</fullName>
    </submittedName>
</protein>
<evidence type="ECO:0000256" key="1">
    <source>
        <dbReference type="SAM" id="MobiDB-lite"/>
    </source>
</evidence>
<evidence type="ECO:0000313" key="3">
    <source>
        <dbReference type="Proteomes" id="UP000323011"/>
    </source>
</evidence>
<feature type="compositionally biased region" description="Basic residues" evidence="1">
    <location>
        <begin position="259"/>
        <end position="273"/>
    </location>
</feature>
<comment type="caution">
    <text evidence="2">The sequence shown here is derived from an EMBL/GenBank/DDBJ whole genome shotgun (WGS) entry which is preliminary data.</text>
</comment>
<keyword evidence="3" id="KW-1185">Reference proteome</keyword>
<feature type="region of interest" description="Disordered" evidence="1">
    <location>
        <begin position="574"/>
        <end position="624"/>
    </location>
</feature>
<evidence type="ECO:0000313" key="2">
    <source>
        <dbReference type="EMBL" id="KAA0156736.1"/>
    </source>
</evidence>
<name>A0A5A8CUJ1_CAFRO</name>
<reference evidence="2 3" key="1">
    <citation type="submission" date="2019-07" db="EMBL/GenBank/DDBJ databases">
        <title>Genomes of Cafeteria roenbergensis.</title>
        <authorList>
            <person name="Fischer M.G."/>
            <person name="Hackl T."/>
            <person name="Roman M."/>
        </authorList>
    </citation>
    <scope>NUCLEOTIDE SEQUENCE [LARGE SCALE GENOMIC DNA]</scope>
    <source>
        <strain evidence="2 3">BVI</strain>
    </source>
</reference>
<gene>
    <name evidence="2" type="ORF">FNF29_00847</name>
</gene>